<dbReference type="Gene3D" id="2.40.160.40">
    <property type="entry name" value="monomeric porin ompg"/>
    <property type="match status" value="1"/>
</dbReference>
<keyword evidence="1 2" id="KW-0732">Signal</keyword>
<dbReference type="AlphaFoldDB" id="A0A1J6YQZ5"/>
<organism evidence="3 4">
    <name type="scientific">Salmonella enterica subsp. houtenae serovar 50:g,z51:-</name>
    <dbReference type="NCBI Taxonomy" id="1173947"/>
    <lineage>
        <taxon>Bacteria</taxon>
        <taxon>Pseudomonadati</taxon>
        <taxon>Pseudomonadota</taxon>
        <taxon>Gammaproteobacteria</taxon>
        <taxon>Enterobacterales</taxon>
        <taxon>Enterobacteriaceae</taxon>
        <taxon>Salmonella</taxon>
    </lineage>
</organism>
<feature type="chain" id="PRO_5030030451" description="Porin" evidence="2">
    <location>
        <begin position="26"/>
        <end position="334"/>
    </location>
</feature>
<dbReference type="InterPro" id="IPR053713">
    <property type="entry name" value="Bact_OM_Channel_sf"/>
</dbReference>
<dbReference type="STRING" id="523831.SEHO0A_04606"/>
<protein>
    <recommendedName>
        <fullName evidence="5">Porin</fullName>
    </recommendedName>
</protein>
<comment type="caution">
    <text evidence="3">The sequence shown here is derived from an EMBL/GenBank/DDBJ whole genome shotgun (WGS) entry which is preliminary data.</text>
</comment>
<evidence type="ECO:0000256" key="2">
    <source>
        <dbReference type="SAM" id="SignalP"/>
    </source>
</evidence>
<feature type="signal peptide" evidence="2">
    <location>
        <begin position="1"/>
        <end position="25"/>
    </location>
</feature>
<evidence type="ECO:0008006" key="5">
    <source>
        <dbReference type="Google" id="ProtNLM"/>
    </source>
</evidence>
<evidence type="ECO:0000313" key="3">
    <source>
        <dbReference type="EMBL" id="PNO32310.1"/>
    </source>
</evidence>
<gene>
    <name evidence="3" type="ORF">RK55_003195</name>
</gene>
<dbReference type="EMBL" id="JWSP02000004">
    <property type="protein sequence ID" value="PNO32310.1"/>
    <property type="molecule type" value="Genomic_DNA"/>
</dbReference>
<accession>A0A1J6YQZ5</accession>
<proteinExistence type="predicted"/>
<reference evidence="4" key="1">
    <citation type="submission" date="2017-12" db="EMBL/GenBank/DDBJ databases">
        <title>FDA dAtabase for Regulatory Grade micrObial Sequences (FDA-ARGOS): Supporting development and validation of Infectious Disease Dx tests.</title>
        <authorList>
            <person name="Sichtig H."/>
            <person name="Tallon L."/>
            <person name="Sadzewicz L."/>
            <person name="Sengamalay N."/>
            <person name="Nagaraj S."/>
            <person name="Vavikolanu K."/>
            <person name="Aluvathingal J."/>
            <person name="Nadendla S."/>
            <person name="Pirone D.C."/>
            <person name="Hoffman M."/>
            <person name="Muruvanda T."/>
            <person name="Allard M."/>
            <person name="Evans P."/>
        </authorList>
    </citation>
    <scope>NUCLEOTIDE SEQUENCE [LARGE SCALE GENOMIC DNA]</scope>
    <source>
        <strain evidence="4">FDAARGOS_55</strain>
    </source>
</reference>
<dbReference type="Proteomes" id="UP000236163">
    <property type="component" value="Unassembled WGS sequence"/>
</dbReference>
<sequence>MKNYQRPCILFFTALMMISAFPAFAGGYIQFGSEYEYYPQKENIAYHRLTSYNPYIRFSYRPQDSDWTYSGRILLKEYPYKNDYNNKVSTSQSGLYELYATNYIKSGNFIFRPGIGFRIVPYDKANYYGERYERQLRILPQFDYLLTQDSRFYLNGFFYIADSKGSRKNDRTTDPYNKGECKASDANAFGFCSKKYSDWGYEFDAGIRHNMNSTNSVALGVHTEFDDVTNNYDDQLIQGTLDYQYRTGKLTLGPYVRIALDRSIKLKSEKNPASNITLKQPYNRYGIRANYSFNGRWSMGAETYYQEEKMQDQSGNDMQSRQKWFYKLNVQYNF</sequence>
<evidence type="ECO:0000256" key="1">
    <source>
        <dbReference type="ARBA" id="ARBA00022729"/>
    </source>
</evidence>
<evidence type="ECO:0000313" key="4">
    <source>
        <dbReference type="Proteomes" id="UP000236163"/>
    </source>
</evidence>
<name>A0A1J6YQZ5_SALHO</name>